<name>A0A438FQM9_VITVI</name>
<proteinExistence type="predicted"/>
<sequence length="239" mass="26920">MCEGNDHLAWKRPVSSKACRGLHTIGGIGSSFSVWIYHLSTDLSSWEALANLRQEIGTQQSRQPIVQDETPYDSLSSPPLPLVSTVSQALPYILHGHYEVALFAVVQTTILEDTHALASLLVKFKMPDIERYTGVGCPHVSRGKFEGFRQRSDESISSFISRWQGKITEIVDGPLQRGESMLRVIRGLIRGPRGKFRPSWSEPYFIRELSLEDAAWLMDLDGNQFSEPTNVDQLKKYNV</sequence>
<dbReference type="EMBL" id="QGNW01000780">
    <property type="protein sequence ID" value="RVW62252.1"/>
    <property type="molecule type" value="Genomic_DNA"/>
</dbReference>
<comment type="caution">
    <text evidence="1">The sequence shown here is derived from an EMBL/GenBank/DDBJ whole genome shotgun (WGS) entry which is preliminary data.</text>
</comment>
<gene>
    <name evidence="1" type="ORF">CK203_064467</name>
</gene>
<dbReference type="Proteomes" id="UP000288805">
    <property type="component" value="Unassembled WGS sequence"/>
</dbReference>
<accession>A0A438FQM9</accession>
<reference evidence="1 2" key="1">
    <citation type="journal article" date="2018" name="PLoS Genet.">
        <title>Population sequencing reveals clonal diversity and ancestral inbreeding in the grapevine cultivar Chardonnay.</title>
        <authorList>
            <person name="Roach M.J."/>
            <person name="Johnson D.L."/>
            <person name="Bohlmann J."/>
            <person name="van Vuuren H.J."/>
            <person name="Jones S.J."/>
            <person name="Pretorius I.S."/>
            <person name="Schmidt S.A."/>
            <person name="Borneman A.R."/>
        </authorList>
    </citation>
    <scope>NUCLEOTIDE SEQUENCE [LARGE SCALE GENOMIC DNA]</scope>
    <source>
        <strain evidence="2">cv. Chardonnay</strain>
        <tissue evidence="1">Leaf</tissue>
    </source>
</reference>
<protein>
    <submittedName>
        <fullName evidence="1">Uncharacterized protein</fullName>
    </submittedName>
</protein>
<dbReference type="AlphaFoldDB" id="A0A438FQM9"/>
<evidence type="ECO:0000313" key="2">
    <source>
        <dbReference type="Proteomes" id="UP000288805"/>
    </source>
</evidence>
<organism evidence="1 2">
    <name type="scientific">Vitis vinifera</name>
    <name type="common">Grape</name>
    <dbReference type="NCBI Taxonomy" id="29760"/>
    <lineage>
        <taxon>Eukaryota</taxon>
        <taxon>Viridiplantae</taxon>
        <taxon>Streptophyta</taxon>
        <taxon>Embryophyta</taxon>
        <taxon>Tracheophyta</taxon>
        <taxon>Spermatophyta</taxon>
        <taxon>Magnoliopsida</taxon>
        <taxon>eudicotyledons</taxon>
        <taxon>Gunneridae</taxon>
        <taxon>Pentapetalae</taxon>
        <taxon>rosids</taxon>
        <taxon>Vitales</taxon>
        <taxon>Vitaceae</taxon>
        <taxon>Viteae</taxon>
        <taxon>Vitis</taxon>
    </lineage>
</organism>
<evidence type="ECO:0000313" key="1">
    <source>
        <dbReference type="EMBL" id="RVW62252.1"/>
    </source>
</evidence>